<dbReference type="RefSeq" id="WP_066767600.1">
    <property type="nucleotide sequence ID" value="NZ_CP013244.1"/>
</dbReference>
<accession>A0A1B1AEF4</accession>
<keyword evidence="1" id="KW-1133">Transmembrane helix</keyword>
<dbReference type="OrthoDB" id="9780267at2"/>
<dbReference type="PANTHER" id="PTHR31876">
    <property type="entry name" value="COV-LIKE PROTEIN 1"/>
    <property type="match status" value="1"/>
</dbReference>
<dbReference type="Pfam" id="PF04367">
    <property type="entry name" value="DUF502"/>
    <property type="match status" value="1"/>
</dbReference>
<feature type="transmembrane region" description="Helical" evidence="1">
    <location>
        <begin position="25"/>
        <end position="49"/>
    </location>
</feature>
<proteinExistence type="predicted"/>
<reference evidence="2 3" key="1">
    <citation type="submission" date="2015-11" db="EMBL/GenBank/DDBJ databases">
        <title>Whole-Genome Sequence of Candidatus Oderbacter manganicum from the National Park Lower Oder Valley, Germany.</title>
        <authorList>
            <person name="Braun B."/>
            <person name="Liere K."/>
            <person name="Szewzyk U."/>
        </authorList>
    </citation>
    <scope>NUCLEOTIDE SEQUENCE [LARGE SCALE GENOMIC DNA]</scope>
    <source>
        <strain evidence="2 3">OTSz_A_272</strain>
    </source>
</reference>
<keyword evidence="3" id="KW-1185">Reference proteome</keyword>
<organism evidence="2 3">
    <name type="scientific">Candidatus Viadribacter manganicus</name>
    <dbReference type="NCBI Taxonomy" id="1759059"/>
    <lineage>
        <taxon>Bacteria</taxon>
        <taxon>Pseudomonadati</taxon>
        <taxon>Pseudomonadota</taxon>
        <taxon>Alphaproteobacteria</taxon>
        <taxon>Hyphomonadales</taxon>
        <taxon>Hyphomonadaceae</taxon>
        <taxon>Candidatus Viadribacter</taxon>
    </lineage>
</organism>
<dbReference type="EMBL" id="CP013244">
    <property type="protein sequence ID" value="ANP44931.1"/>
    <property type="molecule type" value="Genomic_DNA"/>
</dbReference>
<dbReference type="InParanoid" id="A0A1B1AEF4"/>
<evidence type="ECO:0000313" key="3">
    <source>
        <dbReference type="Proteomes" id="UP000092498"/>
    </source>
</evidence>
<keyword evidence="1" id="KW-0472">Membrane</keyword>
<sequence>MPLPPQSAKSPARGFNLFTWLRNSFLAGVALVLPFVVTAWLIWMVVTFIDTRVEPLVPEHLNVLTRFPGGGLLLAVAALTLIGALAGNLVGRWIVNTADSGIANLPLVRTIYGGAKQVFKQVAAPERTSFQQAVLVEFPQPGSYAIGFITNENTAEVVHDIGEDLVAVYVPQAPIPTSGFLLYLPRNELKLLSIPPEGALKRVISLGIIRKEDDITGK</sequence>
<feature type="transmembrane region" description="Helical" evidence="1">
    <location>
        <begin position="69"/>
        <end position="90"/>
    </location>
</feature>
<protein>
    <recommendedName>
        <fullName evidence="4">DUF502 domain-containing protein</fullName>
    </recommendedName>
</protein>
<evidence type="ECO:0008006" key="4">
    <source>
        <dbReference type="Google" id="ProtNLM"/>
    </source>
</evidence>
<dbReference type="InterPro" id="IPR007462">
    <property type="entry name" value="COV1-like"/>
</dbReference>
<keyword evidence="1" id="KW-0812">Transmembrane</keyword>
<dbReference type="KEGG" id="cbot:ATE48_02820"/>
<gene>
    <name evidence="2" type="ORF">ATE48_02820</name>
</gene>
<evidence type="ECO:0000256" key="1">
    <source>
        <dbReference type="SAM" id="Phobius"/>
    </source>
</evidence>
<dbReference type="Proteomes" id="UP000092498">
    <property type="component" value="Chromosome"/>
</dbReference>
<name>A0A1B1AEF4_9PROT</name>
<dbReference type="AlphaFoldDB" id="A0A1B1AEF4"/>
<evidence type="ECO:0000313" key="2">
    <source>
        <dbReference type="EMBL" id="ANP44931.1"/>
    </source>
</evidence>
<dbReference type="PANTHER" id="PTHR31876:SF26">
    <property type="entry name" value="PROTEIN LIKE COV 2"/>
    <property type="match status" value="1"/>
</dbReference>